<reference evidence="1 2" key="1">
    <citation type="submission" date="2020-08" db="EMBL/GenBank/DDBJ databases">
        <title>Genomic Encyclopedia of Type Strains, Phase IV (KMG-IV): sequencing the most valuable type-strain genomes for metagenomic binning, comparative biology and taxonomic classification.</title>
        <authorList>
            <person name="Goeker M."/>
        </authorList>
    </citation>
    <scope>NUCLEOTIDE SEQUENCE [LARGE SCALE GENOMIC DNA]</scope>
    <source>
        <strain evidence="1 2">DSM 104969</strain>
    </source>
</reference>
<gene>
    <name evidence="1" type="ORF">GGR21_002500</name>
</gene>
<accession>A0A840CSG9</accession>
<dbReference type="RefSeq" id="WP_183307492.1">
    <property type="nucleotide sequence ID" value="NZ_JACIEP010000008.1"/>
</dbReference>
<keyword evidence="2" id="KW-1185">Reference proteome</keyword>
<dbReference type="EMBL" id="JACIEP010000008">
    <property type="protein sequence ID" value="MBB4036594.1"/>
    <property type="molecule type" value="Genomic_DNA"/>
</dbReference>
<evidence type="ECO:0000313" key="1">
    <source>
        <dbReference type="EMBL" id="MBB4036594.1"/>
    </source>
</evidence>
<organism evidence="1 2">
    <name type="scientific">Dysgonomonas hofstadii</name>
    <dbReference type="NCBI Taxonomy" id="637886"/>
    <lineage>
        <taxon>Bacteria</taxon>
        <taxon>Pseudomonadati</taxon>
        <taxon>Bacteroidota</taxon>
        <taxon>Bacteroidia</taxon>
        <taxon>Bacteroidales</taxon>
        <taxon>Dysgonomonadaceae</taxon>
        <taxon>Dysgonomonas</taxon>
    </lineage>
</organism>
<sequence>MIFNFKIFAKHRTSEKVLLSCSQEQCREIQQKLNDKYGGEWVLVDSIDPFFEILHFDDGFVYNGFNPSIERYSTAIDSITENSYPIGDIATLLEKNKRIAIVGPGMDNSIFKAALDAAEQIGKNAMIVGVDIASGSDVFSEKFIESMPPMKIRDELALSPKDALYTPDLTENNQPFYMGALNKKGGKKSKKEKRKKKINNCFL</sequence>
<dbReference type="AlphaFoldDB" id="A0A840CSG9"/>
<name>A0A840CSG9_9BACT</name>
<evidence type="ECO:0000313" key="2">
    <source>
        <dbReference type="Proteomes" id="UP000555103"/>
    </source>
</evidence>
<proteinExistence type="predicted"/>
<dbReference type="Proteomes" id="UP000555103">
    <property type="component" value="Unassembled WGS sequence"/>
</dbReference>
<comment type="caution">
    <text evidence="1">The sequence shown here is derived from an EMBL/GenBank/DDBJ whole genome shotgun (WGS) entry which is preliminary data.</text>
</comment>
<protein>
    <submittedName>
        <fullName evidence="1">Uncharacterized protein</fullName>
    </submittedName>
</protein>